<name>A0A5C6C126_9BACT</name>
<sequence>MSGKRREVVSCRERKLNAIVSFWHSLPDPSELAGMSGRSLADLRREALACLKRSPPDLNGAQAATFQAIHDMRNDEQS</sequence>
<gene>
    <name evidence="1" type="ORF">Poly21_00190</name>
</gene>
<dbReference type="AlphaFoldDB" id="A0A5C6C126"/>
<evidence type="ECO:0000313" key="1">
    <source>
        <dbReference type="EMBL" id="TWU17868.1"/>
    </source>
</evidence>
<reference evidence="1 2" key="1">
    <citation type="journal article" date="2020" name="Antonie Van Leeuwenhoek">
        <title>Rhodopirellula heiligendammensis sp. nov., Rhodopirellula pilleata sp. nov., and Rhodopirellula solitaria sp. nov. isolated from natural or artificial marine surfaces in Northern Germany and California, USA, and emended description of the genus Rhodopirellula.</title>
        <authorList>
            <person name="Kallscheuer N."/>
            <person name="Wiegand S."/>
            <person name="Jogler M."/>
            <person name="Boedeker C."/>
            <person name="Peeters S.H."/>
            <person name="Rast P."/>
            <person name="Heuer A."/>
            <person name="Jetten M.S.M."/>
            <person name="Rohde M."/>
            <person name="Jogler C."/>
        </authorList>
    </citation>
    <scope>NUCLEOTIDE SEQUENCE [LARGE SCALE GENOMIC DNA]</scope>
    <source>
        <strain evidence="1 2">Poly21</strain>
    </source>
</reference>
<comment type="caution">
    <text evidence="1">The sequence shown here is derived from an EMBL/GenBank/DDBJ whole genome shotgun (WGS) entry which is preliminary data.</text>
</comment>
<keyword evidence="2" id="KW-1185">Reference proteome</keyword>
<dbReference type="EMBL" id="SJPU01000001">
    <property type="protein sequence ID" value="TWU17868.1"/>
    <property type="molecule type" value="Genomic_DNA"/>
</dbReference>
<dbReference type="RefSeq" id="WP_302116984.1">
    <property type="nucleotide sequence ID" value="NZ_SJPU01000001.1"/>
</dbReference>
<accession>A0A5C6C126</accession>
<protein>
    <submittedName>
        <fullName evidence="1">Uncharacterized protein</fullName>
    </submittedName>
</protein>
<organism evidence="1 2">
    <name type="scientific">Allorhodopirellula heiligendammensis</name>
    <dbReference type="NCBI Taxonomy" id="2714739"/>
    <lineage>
        <taxon>Bacteria</taxon>
        <taxon>Pseudomonadati</taxon>
        <taxon>Planctomycetota</taxon>
        <taxon>Planctomycetia</taxon>
        <taxon>Pirellulales</taxon>
        <taxon>Pirellulaceae</taxon>
        <taxon>Allorhodopirellula</taxon>
    </lineage>
</organism>
<dbReference type="Proteomes" id="UP000319908">
    <property type="component" value="Unassembled WGS sequence"/>
</dbReference>
<evidence type="ECO:0000313" key="2">
    <source>
        <dbReference type="Proteomes" id="UP000319908"/>
    </source>
</evidence>
<proteinExistence type="predicted"/>